<accession>A0ABU1TPV0</accession>
<keyword evidence="2 5" id="KW-0812">Transmembrane</keyword>
<feature type="transmembrane region" description="Helical" evidence="5">
    <location>
        <begin position="105"/>
        <end position="132"/>
    </location>
</feature>
<keyword evidence="4 5" id="KW-0472">Membrane</keyword>
<dbReference type="RefSeq" id="WP_310026398.1">
    <property type="nucleotide sequence ID" value="NZ_JAVDVI010000007.1"/>
</dbReference>
<evidence type="ECO:0000256" key="2">
    <source>
        <dbReference type="ARBA" id="ARBA00022692"/>
    </source>
</evidence>
<evidence type="ECO:0000256" key="5">
    <source>
        <dbReference type="SAM" id="Phobius"/>
    </source>
</evidence>
<keyword evidence="7" id="KW-1185">Reference proteome</keyword>
<dbReference type="Pfam" id="PF09685">
    <property type="entry name" value="MamF_MmsF"/>
    <property type="match status" value="1"/>
</dbReference>
<feature type="transmembrane region" description="Helical" evidence="5">
    <location>
        <begin position="57"/>
        <end position="79"/>
    </location>
</feature>
<evidence type="ECO:0000256" key="1">
    <source>
        <dbReference type="ARBA" id="ARBA00004141"/>
    </source>
</evidence>
<organism evidence="6 7">
    <name type="scientific">Flavobacterium arsenatis</name>
    <dbReference type="NCBI Taxonomy" id="1484332"/>
    <lineage>
        <taxon>Bacteria</taxon>
        <taxon>Pseudomonadati</taxon>
        <taxon>Bacteroidota</taxon>
        <taxon>Flavobacteriia</taxon>
        <taxon>Flavobacteriales</taxon>
        <taxon>Flavobacteriaceae</taxon>
        <taxon>Flavobacterium</taxon>
    </lineage>
</organism>
<evidence type="ECO:0000313" key="7">
    <source>
        <dbReference type="Proteomes" id="UP001255185"/>
    </source>
</evidence>
<reference evidence="6 7" key="1">
    <citation type="submission" date="2023-07" db="EMBL/GenBank/DDBJ databases">
        <title>Sorghum-associated microbial communities from plants grown in Nebraska, USA.</title>
        <authorList>
            <person name="Schachtman D."/>
        </authorList>
    </citation>
    <scope>NUCLEOTIDE SEQUENCE [LARGE SCALE GENOMIC DNA]</scope>
    <source>
        <strain evidence="6 7">3773</strain>
    </source>
</reference>
<feature type="transmembrane region" description="Helical" evidence="5">
    <location>
        <begin position="12"/>
        <end position="36"/>
    </location>
</feature>
<evidence type="ECO:0000256" key="3">
    <source>
        <dbReference type="ARBA" id="ARBA00022989"/>
    </source>
</evidence>
<dbReference type="Proteomes" id="UP001255185">
    <property type="component" value="Unassembled WGS sequence"/>
</dbReference>
<dbReference type="EMBL" id="JAVDVI010000007">
    <property type="protein sequence ID" value="MDR6967996.1"/>
    <property type="molecule type" value="Genomic_DNA"/>
</dbReference>
<gene>
    <name evidence="6" type="ORF">J2X31_002010</name>
</gene>
<evidence type="ECO:0000256" key="4">
    <source>
        <dbReference type="ARBA" id="ARBA00023136"/>
    </source>
</evidence>
<proteinExistence type="predicted"/>
<name>A0ABU1TPV0_9FLAO</name>
<dbReference type="InterPro" id="IPR019109">
    <property type="entry name" value="MamF_MmsF"/>
</dbReference>
<evidence type="ECO:0000313" key="6">
    <source>
        <dbReference type="EMBL" id="MDR6967996.1"/>
    </source>
</evidence>
<comment type="subcellular location">
    <subcellularLocation>
        <location evidence="1">Membrane</location>
        <topology evidence="1">Multi-pass membrane protein</topology>
    </subcellularLocation>
</comment>
<keyword evidence="3 5" id="KW-1133">Transmembrane helix</keyword>
<protein>
    <submittedName>
        <fullName evidence="6">Tic20 family protein</fullName>
    </submittedName>
</protein>
<sequence length="150" mass="17024">METNNSKTTATLIHLSALSQYFIPFGNFIFPIIIWSSSKDKSTYIDAQGKQSINFHLSLLLYSFIMALIAVPLFFVSVFSKANYVTLNHGDFLIEDFNMTEVSGLLVTAIVIVCVFFLLKVLEFFLIIYASVKTSNGYDFKYPLTINFLK</sequence>
<comment type="caution">
    <text evidence="6">The sequence shown here is derived from an EMBL/GenBank/DDBJ whole genome shotgun (WGS) entry which is preliminary data.</text>
</comment>